<dbReference type="Gene3D" id="3.40.630.30">
    <property type="match status" value="1"/>
</dbReference>
<dbReference type="GO" id="GO:0005737">
    <property type="term" value="C:cytoplasm"/>
    <property type="evidence" value="ECO:0007669"/>
    <property type="project" value="TreeGrafter"/>
</dbReference>
<evidence type="ECO:0000313" key="2">
    <source>
        <dbReference type="EMBL" id="MPQ85456.1"/>
    </source>
</evidence>
<comment type="caution">
    <text evidence="2">The sequence shown here is derived from an EMBL/GenBank/DDBJ whole genome shotgun (WGS) entry which is preliminary data.</text>
</comment>
<dbReference type="PANTHER" id="PTHR43792">
    <property type="entry name" value="GNAT FAMILY, PUTATIVE (AFU_ORTHOLOGUE AFUA_3G00765)-RELATED-RELATED"/>
    <property type="match status" value="1"/>
</dbReference>
<evidence type="ECO:0000259" key="1">
    <source>
        <dbReference type="PROSITE" id="PS51186"/>
    </source>
</evidence>
<dbReference type="PROSITE" id="PS51186">
    <property type="entry name" value="GNAT"/>
    <property type="match status" value="1"/>
</dbReference>
<dbReference type="InterPro" id="IPR000182">
    <property type="entry name" value="GNAT_dom"/>
</dbReference>
<dbReference type="Proteomes" id="UP000325438">
    <property type="component" value="Unassembled WGS sequence"/>
</dbReference>
<organism evidence="2 3">
    <name type="scientific">Pseudomonas kitaguniensis</name>
    <dbReference type="NCBI Taxonomy" id="2607908"/>
    <lineage>
        <taxon>Bacteria</taxon>
        <taxon>Pseudomonadati</taxon>
        <taxon>Pseudomonadota</taxon>
        <taxon>Gammaproteobacteria</taxon>
        <taxon>Pseudomonadales</taxon>
        <taxon>Pseudomonadaceae</taxon>
        <taxon>Pseudomonas</taxon>
    </lineage>
</organism>
<dbReference type="AlphaFoldDB" id="A0A5N7JVW6"/>
<feature type="domain" description="N-acetyltransferase" evidence="1">
    <location>
        <begin position="13"/>
        <end position="172"/>
    </location>
</feature>
<keyword evidence="2" id="KW-0808">Transferase</keyword>
<dbReference type="GO" id="GO:0008999">
    <property type="term" value="F:protein-N-terminal-alanine acetyltransferase activity"/>
    <property type="evidence" value="ECO:0007669"/>
    <property type="project" value="TreeGrafter"/>
</dbReference>
<dbReference type="SUPFAM" id="SSF55729">
    <property type="entry name" value="Acyl-CoA N-acyltransferases (Nat)"/>
    <property type="match status" value="1"/>
</dbReference>
<proteinExistence type="predicted"/>
<dbReference type="InterPro" id="IPR051531">
    <property type="entry name" value="N-acetyltransferase"/>
</dbReference>
<sequence length="186" mass="21344">MSEEFPEFSLERIKLRKIRPRDIGSVYMGLSDPRVVAQYGVSYKSLAATDEQMRWFEQIICQKTGIWWAIALNTDDSMIGACGLNDWCHKHRKAEVGYWLMPEHWRKGLLTEALPAVIRYGLCDMGLHRIHADVEPDNEPSCALLTKFGFHLEGTLRDVELKDGRFLSLHQYSLLSSDAAALRFLN</sequence>
<dbReference type="PANTHER" id="PTHR43792:SF9">
    <property type="entry name" value="RIBOSOMAL-PROTEIN-ALANINE ACETYLTRANSFERASE"/>
    <property type="match status" value="1"/>
</dbReference>
<dbReference type="EMBL" id="VUBA01000100">
    <property type="protein sequence ID" value="MPQ85456.1"/>
    <property type="molecule type" value="Genomic_DNA"/>
</dbReference>
<dbReference type="InterPro" id="IPR016181">
    <property type="entry name" value="Acyl_CoA_acyltransferase"/>
</dbReference>
<dbReference type="Pfam" id="PF13302">
    <property type="entry name" value="Acetyltransf_3"/>
    <property type="match status" value="1"/>
</dbReference>
<name>A0A5N7JVW6_9PSED</name>
<protein>
    <submittedName>
        <fullName evidence="2">GNAT family N-acetyltransferase</fullName>
    </submittedName>
</protein>
<dbReference type="RefSeq" id="WP_152750166.1">
    <property type="nucleotide sequence ID" value="NZ_VUBA01000100.1"/>
</dbReference>
<evidence type="ECO:0000313" key="3">
    <source>
        <dbReference type="Proteomes" id="UP000325438"/>
    </source>
</evidence>
<reference evidence="2 3" key="1">
    <citation type="submission" date="2019-09" db="EMBL/GenBank/DDBJ databases">
        <title>The draft genomes of Allium pathogen Pseudomonas sp.</title>
        <authorList>
            <person name="Fujikawa T."/>
            <person name="Sawada H."/>
        </authorList>
    </citation>
    <scope>NUCLEOTIDE SEQUENCE [LARGE SCALE GENOMIC DNA]</scope>
    <source>
        <strain evidence="2 3">MAFF 730085</strain>
    </source>
</reference>
<gene>
    <name evidence="2" type="ORF">F0170_16540</name>
</gene>
<accession>A0A5N7JVW6</accession>